<organism evidence="1 2">
    <name type="scientific">Caldiarchaeum subterraneum</name>
    <dbReference type="NCBI Taxonomy" id="311458"/>
    <lineage>
        <taxon>Archaea</taxon>
        <taxon>Nitrososphaerota</taxon>
        <taxon>Candidatus Caldarchaeales</taxon>
        <taxon>Candidatus Caldarchaeaceae</taxon>
        <taxon>Candidatus Caldarchaeum</taxon>
    </lineage>
</organism>
<reference evidence="1 2" key="1">
    <citation type="journal article" date="2005" name="Environ. Microbiol.">
        <title>Genetic and functional properties of uncultivated thermophilic crenarchaeotes from a subsurface gold mine as revealed by analysis of genome fragments.</title>
        <authorList>
            <person name="Nunoura T."/>
            <person name="Hirayama H."/>
            <person name="Takami H."/>
            <person name="Oida H."/>
            <person name="Nishi S."/>
            <person name="Shimamura S."/>
            <person name="Suzuki Y."/>
            <person name="Inagaki F."/>
            <person name="Takai K."/>
            <person name="Nealson K.H."/>
            <person name="Horikoshi K."/>
        </authorList>
    </citation>
    <scope>NUCLEOTIDE SEQUENCE [LARGE SCALE GENOMIC DNA]</scope>
</reference>
<accession>E6N3C0</accession>
<gene>
    <name evidence="1" type="ORF">HGMM_F29E04C32</name>
</gene>
<dbReference type="GO" id="GO:0004519">
    <property type="term" value="F:endonuclease activity"/>
    <property type="evidence" value="ECO:0007669"/>
    <property type="project" value="InterPro"/>
</dbReference>
<evidence type="ECO:0000313" key="1">
    <source>
        <dbReference type="EMBL" id="BAJ46826.1"/>
    </source>
</evidence>
<reference evidence="1 2" key="2">
    <citation type="journal article" date="2011" name="Nucleic Acids Res.">
        <title>Insights into the evolution of Archaea and eukaryotic protein modifier systems revealed by the genome of a novel archaeal group.</title>
        <authorList>
            <person name="Nunoura T."/>
            <person name="Takaki Y."/>
            <person name="Kakuta J."/>
            <person name="Nishi S."/>
            <person name="Sugahara J."/>
            <person name="Kazama H."/>
            <person name="Chee G."/>
            <person name="Hattori M."/>
            <person name="Kanai A."/>
            <person name="Atomi H."/>
            <person name="Takai K."/>
            <person name="Takami H."/>
        </authorList>
    </citation>
    <scope>NUCLEOTIDE SEQUENCE [LARGE SCALE GENOMIC DNA]</scope>
</reference>
<dbReference type="Gene3D" id="3.10.28.10">
    <property type="entry name" value="Homing endonucleases"/>
    <property type="match status" value="1"/>
</dbReference>
<protein>
    <submittedName>
        <fullName evidence="1">Hypothetical conserved protein</fullName>
    </submittedName>
</protein>
<evidence type="ECO:0000313" key="2">
    <source>
        <dbReference type="Proteomes" id="UP000008120"/>
    </source>
</evidence>
<dbReference type="SUPFAM" id="SSF55608">
    <property type="entry name" value="Homing endonucleases"/>
    <property type="match status" value="1"/>
</dbReference>
<proteinExistence type="predicted"/>
<dbReference type="AlphaFoldDB" id="E6N3C0"/>
<dbReference type="InterPro" id="IPR027434">
    <property type="entry name" value="Homing_endonucl"/>
</dbReference>
<dbReference type="EMBL" id="AP011723">
    <property type="protein sequence ID" value="BAJ46826.1"/>
    <property type="molecule type" value="Genomic_DNA"/>
</dbReference>
<sequence>MGTGELPIRPHETIQTNGTLYYDSKKSKLVLKINAEINTKGTSHHIYVYKGHEQVLHVIRSLTLGKPTITIPKIKNPQQHTGYVKIILKSIPASSPKARAEILRKKRQALRREIQKGAKTLTDIYDMDTLTKIIQQAETKQQVGRNIIKLIAAYKETMELKSKGEERREIVKQITQKYQVSNAVVYRWLNQQSNPLGQFNIPLLNQSLAYCIGESLSDGVEPFTQRGGRVGLRVRNYEQANKYAEELSNVIMRKVKVYPNKPLNAYEVAAPSKLLYGLIKYVKTTNDTSILEPIASLYGASICRGYFDGDGGVFSRGGIVFAGGTNYKIVNYVSGILDNLKIHHTVEKEKLPPMFEAYGRIYERDTSEQTLYRIYIRRCCFIRFAQLVGFGIPSKQKELLNLIEKIRFRKTCPID</sequence>
<name>E6N3C0_CALS0</name>
<dbReference type="Proteomes" id="UP000008120">
    <property type="component" value="Chromosome"/>
</dbReference>